<evidence type="ECO:0000256" key="9">
    <source>
        <dbReference type="ARBA" id="ARBA00022840"/>
    </source>
</evidence>
<dbReference type="Gene3D" id="3.40.50.300">
    <property type="entry name" value="P-loop containing nucleotide triphosphate hydrolases"/>
    <property type="match status" value="1"/>
</dbReference>
<feature type="domain" description="ABC transporter" evidence="16">
    <location>
        <begin position="370"/>
        <end position="606"/>
    </location>
</feature>
<name>A0A852ZK93_9ACTN</name>
<dbReference type="InterPro" id="IPR000522">
    <property type="entry name" value="ABC_transptr_permease_BtuC"/>
</dbReference>
<dbReference type="InterPro" id="IPR037294">
    <property type="entry name" value="ABC_BtuC-like"/>
</dbReference>
<proteinExistence type="inferred from homology"/>
<dbReference type="CDD" id="cd03214">
    <property type="entry name" value="ABC_Iron-Siderophores_B12_Hemin"/>
    <property type="match status" value="1"/>
</dbReference>
<evidence type="ECO:0000256" key="4">
    <source>
        <dbReference type="ARBA" id="ARBA00022448"/>
    </source>
</evidence>
<evidence type="ECO:0000256" key="3">
    <source>
        <dbReference type="ARBA" id="ARBA00007935"/>
    </source>
</evidence>
<accession>A0A852ZK93</accession>
<evidence type="ECO:0000256" key="6">
    <source>
        <dbReference type="ARBA" id="ARBA00022496"/>
    </source>
</evidence>
<dbReference type="GO" id="GO:0006826">
    <property type="term" value="P:iron ion transport"/>
    <property type="evidence" value="ECO:0007669"/>
    <property type="project" value="UniProtKB-KW"/>
</dbReference>
<feature type="compositionally biased region" description="Basic residues" evidence="14">
    <location>
        <begin position="307"/>
        <end position="341"/>
    </location>
</feature>
<dbReference type="EMBL" id="JACBZH010000001">
    <property type="protein sequence ID" value="NYH93404.1"/>
    <property type="molecule type" value="Genomic_DNA"/>
</dbReference>
<keyword evidence="12" id="KW-0406">Ion transport</keyword>
<keyword evidence="5" id="KW-1003">Cell membrane</keyword>
<feature type="transmembrane region" description="Helical" evidence="15">
    <location>
        <begin position="263"/>
        <end position="287"/>
    </location>
</feature>
<keyword evidence="9" id="KW-0067">ATP-binding</keyword>
<dbReference type="SMART" id="SM00382">
    <property type="entry name" value="AAA"/>
    <property type="match status" value="1"/>
</dbReference>
<dbReference type="PANTHER" id="PTHR42771">
    <property type="entry name" value="IRON(3+)-HYDROXAMATE IMPORT ATP-BINDING PROTEIN FHUC"/>
    <property type="match status" value="1"/>
</dbReference>
<evidence type="ECO:0000256" key="13">
    <source>
        <dbReference type="ARBA" id="ARBA00023136"/>
    </source>
</evidence>
<keyword evidence="18" id="KW-1185">Reference proteome</keyword>
<dbReference type="InterPro" id="IPR003593">
    <property type="entry name" value="AAA+_ATPase"/>
</dbReference>
<keyword evidence="6" id="KW-0410">Iron transport</keyword>
<gene>
    <name evidence="17" type="ORF">F4554_006042</name>
</gene>
<evidence type="ECO:0000256" key="14">
    <source>
        <dbReference type="SAM" id="MobiDB-lite"/>
    </source>
</evidence>
<dbReference type="RefSeq" id="WP_425546770.1">
    <property type="nucleotide sequence ID" value="NZ_BAAARR010000045.1"/>
</dbReference>
<evidence type="ECO:0000256" key="1">
    <source>
        <dbReference type="ARBA" id="ARBA00004202"/>
    </source>
</evidence>
<feature type="transmembrane region" description="Helical" evidence="15">
    <location>
        <begin position="92"/>
        <end position="110"/>
    </location>
</feature>
<keyword evidence="13 15" id="KW-0472">Membrane</keyword>
<evidence type="ECO:0000256" key="12">
    <source>
        <dbReference type="ARBA" id="ARBA00023065"/>
    </source>
</evidence>
<dbReference type="PANTHER" id="PTHR42771:SF2">
    <property type="entry name" value="IRON(3+)-HYDROXAMATE IMPORT ATP-BINDING PROTEIN FHUC"/>
    <property type="match status" value="1"/>
</dbReference>
<keyword evidence="8" id="KW-0547">Nucleotide-binding</keyword>
<comment type="caution">
    <text evidence="17">The sequence shown here is derived from an EMBL/GenBank/DDBJ whole genome shotgun (WGS) entry which is preliminary data.</text>
</comment>
<dbReference type="InterPro" id="IPR017871">
    <property type="entry name" value="ABC_transporter-like_CS"/>
</dbReference>
<keyword evidence="10 15" id="KW-1133">Transmembrane helix</keyword>
<dbReference type="GO" id="GO:0005886">
    <property type="term" value="C:plasma membrane"/>
    <property type="evidence" value="ECO:0007669"/>
    <property type="project" value="UniProtKB-SubCell"/>
</dbReference>
<dbReference type="Gene3D" id="1.10.3470.10">
    <property type="entry name" value="ABC transporter involved in vitamin B12 uptake, BtuC"/>
    <property type="match status" value="1"/>
</dbReference>
<evidence type="ECO:0000256" key="15">
    <source>
        <dbReference type="SAM" id="Phobius"/>
    </source>
</evidence>
<keyword evidence="7 15" id="KW-0812">Transmembrane</keyword>
<dbReference type="GO" id="GO:0005524">
    <property type="term" value="F:ATP binding"/>
    <property type="evidence" value="ECO:0007669"/>
    <property type="project" value="UniProtKB-KW"/>
</dbReference>
<dbReference type="SUPFAM" id="SSF81345">
    <property type="entry name" value="ABC transporter involved in vitamin B12 uptake, BtuC"/>
    <property type="match status" value="1"/>
</dbReference>
<dbReference type="InterPro" id="IPR027417">
    <property type="entry name" value="P-loop_NTPase"/>
</dbReference>
<dbReference type="SUPFAM" id="SSF52540">
    <property type="entry name" value="P-loop containing nucleoside triphosphate hydrolases"/>
    <property type="match status" value="1"/>
</dbReference>
<feature type="transmembrane region" description="Helical" evidence="15">
    <location>
        <begin position="215"/>
        <end position="237"/>
    </location>
</feature>
<sequence length="631" mass="67046">MARLDTEAAVVDGAVEIATETATETVRRARRIPRRRHRAVVGGLAAVLLLAFAARVLLGDFTITIPDFFRILTGTDIPGATYILMESKLPRAVLAVLVGTAFGTGGAIFQTVLRNPLASPDVIGVSVGASAAAVVAIVILGLGGPAVSLAAVTGAVAVSVLVRLVAGPGGGYRLVVVGVCTAAAPQSVIQYVFTRADEYDAQVVLRWLTGSVSSAAWPTIGLLAVVLVGLLPTVAWLGRGMRTLELGEDTAAGLGVPGSRADLLLLVAVVLTACGVAAAGPVAFVAFPRRSLRPRPQCRAYDTARSGPHRRGHRRGRRPRGRLPARRHQLPRRRRHRRSRRAVPALAAGRRPYRKENAMSTSTAAVSARLRAEDVTLGYGDRAVVERLSVRIPDHQVTAVVGPNACGKSTLLRGMARLLRPSGGSVLLDGSAIHHLPTRAVARTLGLLPQSPVTPEGVTVVDLVSRGRHPHQGIFGRRSAADERAVVEAMTLTGTVGLAERVVDELSGGQRQRAWIAMALAQETDLLLLDEPTTYLDVAHQVEMLDLLADLNHRRGATIVMVLHDLNLATRYAHNLVALREGRVIAEGAPGEVVTEDNVRKIFGLDSRVVTDPVSHTPLVVPIGRHHQEAR</sequence>
<feature type="transmembrane region" description="Helical" evidence="15">
    <location>
        <begin position="149"/>
        <end position="166"/>
    </location>
</feature>
<dbReference type="Proteomes" id="UP000579605">
    <property type="component" value="Unassembled WGS sequence"/>
</dbReference>
<evidence type="ECO:0000256" key="7">
    <source>
        <dbReference type="ARBA" id="ARBA00022692"/>
    </source>
</evidence>
<evidence type="ECO:0000256" key="5">
    <source>
        <dbReference type="ARBA" id="ARBA00022475"/>
    </source>
</evidence>
<dbReference type="PROSITE" id="PS00211">
    <property type="entry name" value="ABC_TRANSPORTER_1"/>
    <property type="match status" value="1"/>
</dbReference>
<reference evidence="17 18" key="1">
    <citation type="submission" date="2020-07" db="EMBL/GenBank/DDBJ databases">
        <title>Sequencing the genomes of 1000 actinobacteria strains.</title>
        <authorList>
            <person name="Klenk H.-P."/>
        </authorList>
    </citation>
    <scope>NUCLEOTIDE SEQUENCE [LARGE SCALE GENOMIC DNA]</scope>
    <source>
        <strain evidence="17 18">DSM 18448</strain>
    </source>
</reference>
<keyword evidence="4" id="KW-0813">Transport</keyword>
<evidence type="ECO:0000313" key="18">
    <source>
        <dbReference type="Proteomes" id="UP000579605"/>
    </source>
</evidence>
<dbReference type="FunFam" id="3.40.50.300:FF:000134">
    <property type="entry name" value="Iron-enterobactin ABC transporter ATP-binding protein"/>
    <property type="match status" value="1"/>
</dbReference>
<keyword evidence="11" id="KW-0408">Iron</keyword>
<feature type="transmembrane region" description="Helical" evidence="15">
    <location>
        <begin position="172"/>
        <end position="194"/>
    </location>
</feature>
<feature type="region of interest" description="Disordered" evidence="14">
    <location>
        <begin position="299"/>
        <end position="343"/>
    </location>
</feature>
<feature type="transmembrane region" description="Helical" evidence="15">
    <location>
        <begin position="37"/>
        <end position="56"/>
    </location>
</feature>
<dbReference type="Pfam" id="PF00005">
    <property type="entry name" value="ABC_tran"/>
    <property type="match status" value="1"/>
</dbReference>
<dbReference type="InterPro" id="IPR003439">
    <property type="entry name" value="ABC_transporter-like_ATP-bd"/>
</dbReference>
<evidence type="ECO:0000256" key="2">
    <source>
        <dbReference type="ARBA" id="ARBA00004651"/>
    </source>
</evidence>
<organism evidence="17 18">
    <name type="scientific">Actinopolymorpha rutila</name>
    <dbReference type="NCBI Taxonomy" id="446787"/>
    <lineage>
        <taxon>Bacteria</taxon>
        <taxon>Bacillati</taxon>
        <taxon>Actinomycetota</taxon>
        <taxon>Actinomycetes</taxon>
        <taxon>Propionibacteriales</taxon>
        <taxon>Actinopolymorphaceae</taxon>
        <taxon>Actinopolymorpha</taxon>
    </lineage>
</organism>
<dbReference type="GO" id="GO:0022857">
    <property type="term" value="F:transmembrane transporter activity"/>
    <property type="evidence" value="ECO:0007669"/>
    <property type="project" value="InterPro"/>
</dbReference>
<evidence type="ECO:0000256" key="10">
    <source>
        <dbReference type="ARBA" id="ARBA00022989"/>
    </source>
</evidence>
<dbReference type="InterPro" id="IPR051535">
    <property type="entry name" value="Siderophore_ABC-ATPase"/>
</dbReference>
<comment type="subcellular location">
    <subcellularLocation>
        <location evidence="2">Cell membrane</location>
        <topology evidence="2">Multi-pass membrane protein</topology>
    </subcellularLocation>
    <subcellularLocation>
        <location evidence="1">Cell membrane</location>
        <topology evidence="1">Peripheral membrane protein</topology>
    </subcellularLocation>
</comment>
<dbReference type="GO" id="GO:0016887">
    <property type="term" value="F:ATP hydrolysis activity"/>
    <property type="evidence" value="ECO:0007669"/>
    <property type="project" value="InterPro"/>
</dbReference>
<evidence type="ECO:0000313" key="17">
    <source>
        <dbReference type="EMBL" id="NYH93404.1"/>
    </source>
</evidence>
<feature type="transmembrane region" description="Helical" evidence="15">
    <location>
        <begin position="122"/>
        <end position="142"/>
    </location>
</feature>
<comment type="similarity">
    <text evidence="3">Belongs to the binding-protein-dependent transport system permease family. FecCD subfamily.</text>
</comment>
<dbReference type="PROSITE" id="PS50893">
    <property type="entry name" value="ABC_TRANSPORTER_2"/>
    <property type="match status" value="1"/>
</dbReference>
<dbReference type="AlphaFoldDB" id="A0A852ZK93"/>
<protein>
    <submittedName>
        <fullName evidence="17">ABC-type cobalamin/Fe3+-siderophores transport system ATPase subunit/ABC-type enterobactin transport system permease subunit</fullName>
    </submittedName>
</protein>
<evidence type="ECO:0000259" key="16">
    <source>
        <dbReference type="PROSITE" id="PS50893"/>
    </source>
</evidence>
<evidence type="ECO:0000256" key="11">
    <source>
        <dbReference type="ARBA" id="ARBA00023004"/>
    </source>
</evidence>
<evidence type="ECO:0000256" key="8">
    <source>
        <dbReference type="ARBA" id="ARBA00022741"/>
    </source>
</evidence>
<dbReference type="Pfam" id="PF01032">
    <property type="entry name" value="FecCD"/>
    <property type="match status" value="1"/>
</dbReference>